<sequence>MESKWEVLICRGQSRSYFTDGCVASLDEFPRPPPSRIILRLQSRILQIDCSFPYLAISTLAATFLCDLEKEDFTRIIQSDANNSSKRDIKSAGLCFVPLEVQGGREHLLIGEVETGRIFRCGMDGGVISCQKVDLSPGTRGPVGFFDPKKCDPPRCPGTYQDFNYSPSKMFPTEDGKFIISVSSNRIFLYDAKSCQILAWNEDFNRINSLKIVANYGLLWYGGKLQVFALTPFRSYGRQLFKAGLTSLLENWISYTLSLLGYQGQTDAQNNNNGNNYTAIKAFREMMSPIEEDDEFCIFVGNFVPFDLIDPEAKKRKLEGESYDKKLRRGVKKLVDSVKSTETDKNINFSTKIRTMLTAVTEFYMEMFPFLGTNNNKDGKISSLTLLRVLASTHLFLKQREVTTLKQDLAKYYLEESVISGVCGPILKCVQSGGGSLDKSENDNDISEFCNFLHLAKNLLVQKYFKDLGISPEMVAQDALVADVTVLLLPLISDKVLYANYMASFEPVLSKMFFTWVVILTFFEDKTHLLPFSGMLRAIQNPQVFDKLVDQIVSSVYREVIFPRGDETSVQIQAVNYFPHFVTFALLYAKCGEISKLVGAPRSMSSLVLNLFPLKRSVKEDLVQKIIQLSSLNPVLFKMLYKGCLEDGRSLRLCGCGIQGGFGTLEGIVPPFQRAIEEGVLHVLVGQYFERGDVLPSIKMPIHLFAMRRCLILPYLQSSVCDDILPDHVKLLMLSRSRVCSGLEHISFNLENLQVIRDAVTKRKKDKFASEKEACSSCRKELLSNNSAFEGISMDCVGVWMIENSESIEKFMEILEKLGLNSRGEFSLRFFQLIIRREELRNKKRRKEDAGLRDVVSLSNLTCSILHNKNK</sequence>
<gene>
    <name evidence="1" type="ORF">Fcan01_15262</name>
</gene>
<evidence type="ECO:0000313" key="2">
    <source>
        <dbReference type="Proteomes" id="UP000198287"/>
    </source>
</evidence>
<organism evidence="1 2">
    <name type="scientific">Folsomia candida</name>
    <name type="common">Springtail</name>
    <dbReference type="NCBI Taxonomy" id="158441"/>
    <lineage>
        <taxon>Eukaryota</taxon>
        <taxon>Metazoa</taxon>
        <taxon>Ecdysozoa</taxon>
        <taxon>Arthropoda</taxon>
        <taxon>Hexapoda</taxon>
        <taxon>Collembola</taxon>
        <taxon>Entomobryomorpha</taxon>
        <taxon>Isotomoidea</taxon>
        <taxon>Isotomidae</taxon>
        <taxon>Proisotominae</taxon>
        <taxon>Folsomia</taxon>
    </lineage>
</organism>
<evidence type="ECO:0000313" key="1">
    <source>
        <dbReference type="EMBL" id="OXA50390.1"/>
    </source>
</evidence>
<keyword evidence="2" id="KW-1185">Reference proteome</keyword>
<protein>
    <submittedName>
        <fullName evidence="1">Hermansky-Pudlak syndrome 5 protein</fullName>
    </submittedName>
</protein>
<accession>A0A226DZB7</accession>
<dbReference type="Proteomes" id="UP000198287">
    <property type="component" value="Unassembled WGS sequence"/>
</dbReference>
<name>A0A226DZB7_FOLCA</name>
<dbReference type="EMBL" id="LNIX01000009">
    <property type="protein sequence ID" value="OXA50390.1"/>
    <property type="molecule type" value="Genomic_DNA"/>
</dbReference>
<comment type="caution">
    <text evidence="1">The sequence shown here is derived from an EMBL/GenBank/DDBJ whole genome shotgun (WGS) entry which is preliminary data.</text>
</comment>
<reference evidence="1 2" key="1">
    <citation type="submission" date="2015-12" db="EMBL/GenBank/DDBJ databases">
        <title>The genome of Folsomia candida.</title>
        <authorList>
            <person name="Faddeeva A."/>
            <person name="Derks M.F."/>
            <person name="Anvar Y."/>
            <person name="Smit S."/>
            <person name="Van Straalen N."/>
            <person name="Roelofs D."/>
        </authorList>
    </citation>
    <scope>NUCLEOTIDE SEQUENCE [LARGE SCALE GENOMIC DNA]</scope>
    <source>
        <strain evidence="1 2">VU population</strain>
        <tissue evidence="1">Whole body</tissue>
    </source>
</reference>
<dbReference type="OrthoDB" id="19493at2759"/>
<dbReference type="AlphaFoldDB" id="A0A226DZB7"/>
<proteinExistence type="predicted"/>